<dbReference type="InterPro" id="IPR001789">
    <property type="entry name" value="Sig_transdc_resp-reg_receiver"/>
</dbReference>
<dbReference type="SMART" id="SM00448">
    <property type="entry name" value="REC"/>
    <property type="match status" value="1"/>
</dbReference>
<comment type="caution">
    <text evidence="5">The sequence shown here is derived from an EMBL/GenBank/DDBJ whole genome shotgun (WGS) entry which is preliminary data.</text>
</comment>
<keyword evidence="6" id="KW-1185">Reference proteome</keyword>
<name>A0A7Y0ERL9_9BIFI</name>
<proteinExistence type="predicted"/>
<dbReference type="SMART" id="SM00421">
    <property type="entry name" value="HTH_LUXR"/>
    <property type="match status" value="1"/>
</dbReference>
<dbReference type="InterPro" id="IPR000792">
    <property type="entry name" value="Tscrpt_reg_LuxR_C"/>
</dbReference>
<keyword evidence="2" id="KW-0238">DNA-binding</keyword>
<dbReference type="Pfam" id="PF00072">
    <property type="entry name" value="Response_reg"/>
    <property type="match status" value="1"/>
</dbReference>
<dbReference type="PANTHER" id="PTHR43214">
    <property type="entry name" value="TWO-COMPONENT RESPONSE REGULATOR"/>
    <property type="match status" value="1"/>
</dbReference>
<gene>
    <name evidence="5" type="ORF">G1C95_1881</name>
</gene>
<sequence>MSEAIRVLLADDDAIIREGLASLLNRQNGISVVAVAENGSQALRELSKQTVDVALLDVDMPVLDGIATAKEVARLYPSVAVVMLTVFEHEESLAKSLALNVRGFLTKDIPSAQLAQLIKQAHAGYSVFGPRPTQILADSYLSSGKNDPGYDDFRAQVEQLPDYLRATFDLLIQALPNKTIAKKLGLSEATVRSYISEIFTALGYTNRGELTITAIKAGY</sequence>
<dbReference type="RefSeq" id="WP_169172717.1">
    <property type="nucleotide sequence ID" value="NZ_JAAIII010000006.1"/>
</dbReference>
<feature type="domain" description="Response regulatory" evidence="4">
    <location>
        <begin position="6"/>
        <end position="122"/>
    </location>
</feature>
<reference evidence="5 6" key="1">
    <citation type="submission" date="2020-02" db="EMBL/GenBank/DDBJ databases">
        <title>Characterization of phylogenetic diversity of novel bifidobacterial species isolated in Czech ZOOs.</title>
        <authorList>
            <person name="Lugli G.A."/>
            <person name="Vera N.B."/>
            <person name="Ventura M."/>
        </authorList>
    </citation>
    <scope>NUCLEOTIDE SEQUENCE [LARGE SCALE GENOMIC DNA]</scope>
    <source>
        <strain evidence="5 6">DSM 109957</strain>
    </source>
</reference>
<dbReference type="EMBL" id="JAAIII010000006">
    <property type="protein sequence ID" value="NMM94693.1"/>
    <property type="molecule type" value="Genomic_DNA"/>
</dbReference>
<dbReference type="GO" id="GO:0003677">
    <property type="term" value="F:DNA binding"/>
    <property type="evidence" value="ECO:0007669"/>
    <property type="project" value="UniProtKB-KW"/>
</dbReference>
<evidence type="ECO:0000256" key="1">
    <source>
        <dbReference type="ARBA" id="ARBA00022553"/>
    </source>
</evidence>
<evidence type="ECO:0000313" key="6">
    <source>
        <dbReference type="Proteomes" id="UP000532194"/>
    </source>
</evidence>
<dbReference type="Proteomes" id="UP000532194">
    <property type="component" value="Unassembled WGS sequence"/>
</dbReference>
<dbReference type="CDD" id="cd17535">
    <property type="entry name" value="REC_NarL-like"/>
    <property type="match status" value="1"/>
</dbReference>
<protein>
    <submittedName>
        <fullName evidence="5">Transcriptional regulator</fullName>
    </submittedName>
</protein>
<dbReference type="PROSITE" id="PS50110">
    <property type="entry name" value="RESPONSE_REGULATORY"/>
    <property type="match status" value="1"/>
</dbReference>
<dbReference type="InterPro" id="IPR058245">
    <property type="entry name" value="NreC/VraR/RcsB-like_REC"/>
</dbReference>
<evidence type="ECO:0000256" key="2">
    <source>
        <dbReference type="ARBA" id="ARBA00023125"/>
    </source>
</evidence>
<dbReference type="GO" id="GO:0006355">
    <property type="term" value="P:regulation of DNA-templated transcription"/>
    <property type="evidence" value="ECO:0007669"/>
    <property type="project" value="InterPro"/>
</dbReference>
<evidence type="ECO:0000256" key="3">
    <source>
        <dbReference type="PROSITE-ProRule" id="PRU00169"/>
    </source>
</evidence>
<dbReference type="Pfam" id="PF00196">
    <property type="entry name" value="GerE"/>
    <property type="match status" value="1"/>
</dbReference>
<dbReference type="InterPro" id="IPR016032">
    <property type="entry name" value="Sig_transdc_resp-reg_C-effctor"/>
</dbReference>
<organism evidence="5 6">
    <name type="scientific">Bifidobacterium oedipodis</name>
    <dbReference type="NCBI Taxonomy" id="2675322"/>
    <lineage>
        <taxon>Bacteria</taxon>
        <taxon>Bacillati</taxon>
        <taxon>Actinomycetota</taxon>
        <taxon>Actinomycetes</taxon>
        <taxon>Bifidobacteriales</taxon>
        <taxon>Bifidobacteriaceae</taxon>
        <taxon>Bifidobacterium</taxon>
    </lineage>
</organism>
<dbReference type="GO" id="GO:0000160">
    <property type="term" value="P:phosphorelay signal transduction system"/>
    <property type="evidence" value="ECO:0007669"/>
    <property type="project" value="InterPro"/>
</dbReference>
<dbReference type="PANTHER" id="PTHR43214:SF42">
    <property type="entry name" value="TRANSCRIPTIONAL REGULATORY PROTEIN DESR"/>
    <property type="match status" value="1"/>
</dbReference>
<feature type="modified residue" description="4-aspartylphosphate" evidence="3">
    <location>
        <position position="57"/>
    </location>
</feature>
<keyword evidence="1 3" id="KW-0597">Phosphoprotein</keyword>
<evidence type="ECO:0000259" key="4">
    <source>
        <dbReference type="PROSITE" id="PS50110"/>
    </source>
</evidence>
<dbReference type="SUPFAM" id="SSF52172">
    <property type="entry name" value="CheY-like"/>
    <property type="match status" value="1"/>
</dbReference>
<dbReference type="Gene3D" id="3.40.50.2300">
    <property type="match status" value="1"/>
</dbReference>
<dbReference type="InterPro" id="IPR039420">
    <property type="entry name" value="WalR-like"/>
</dbReference>
<evidence type="ECO:0000313" key="5">
    <source>
        <dbReference type="EMBL" id="NMM94693.1"/>
    </source>
</evidence>
<dbReference type="AlphaFoldDB" id="A0A7Y0ERL9"/>
<dbReference type="InterPro" id="IPR011006">
    <property type="entry name" value="CheY-like_superfamily"/>
</dbReference>
<dbReference type="SUPFAM" id="SSF46894">
    <property type="entry name" value="C-terminal effector domain of the bipartite response regulators"/>
    <property type="match status" value="1"/>
</dbReference>
<accession>A0A7Y0ERL9</accession>